<dbReference type="AlphaFoldDB" id="A0A0F5V8U1"/>
<feature type="domain" description="RES" evidence="1">
    <location>
        <begin position="80"/>
        <end position="207"/>
    </location>
</feature>
<dbReference type="EMBL" id="JWYV01000018">
    <property type="protein sequence ID" value="KKC98575.1"/>
    <property type="molecule type" value="Genomic_DNA"/>
</dbReference>
<comment type="caution">
    <text evidence="2">The sequence shown here is derived from an EMBL/GenBank/DDBJ whole genome shotgun (WGS) entry which is preliminary data.</text>
</comment>
<dbReference type="SMART" id="SM00953">
    <property type="entry name" value="RES"/>
    <property type="match status" value="1"/>
</dbReference>
<sequence length="228" mass="26008">MPNEYTLKHFRDQPCYRLIPSKYPPINLYEDVAEPDQLEAVFAVEALTNPRLAEETGSFARVPVEERLVGIPHCSYVMAAFTHVNPDGGRFNTADFGAYYATRDINTAIKETSYHMERILGYTQEPPQDIQMRSIQAWFTAALVDFTEKTHLDSALYHPTNYAHSQAEAIMLKEGKQDGVLFHSVRHQDHECFALYKPNLVSKVCQSSHYVYKWNGSAINTVLEISMV</sequence>
<dbReference type="RefSeq" id="WP_046221928.1">
    <property type="nucleotide sequence ID" value="NZ_JWYV01000018.1"/>
</dbReference>
<dbReference type="PATRIC" id="fig|265726.11.peg.1799"/>
<keyword evidence="3" id="KW-1185">Reference proteome</keyword>
<dbReference type="Pfam" id="PF08808">
    <property type="entry name" value="RES"/>
    <property type="match status" value="1"/>
</dbReference>
<reference evidence="2 3" key="1">
    <citation type="submission" date="2014-12" db="EMBL/GenBank/DDBJ databases">
        <title>Mercury Reductase activity and rhizosphere competence traits in the genome of root associated Photobacterium halotolerans MELD1.</title>
        <authorList>
            <person name="Mathew D.C."/>
            <person name="Huang C.-C."/>
        </authorList>
    </citation>
    <scope>NUCLEOTIDE SEQUENCE [LARGE SCALE GENOMIC DNA]</scope>
    <source>
        <strain evidence="2 3">MELD1</strain>
    </source>
</reference>
<proteinExistence type="predicted"/>
<accession>A0A0F5V8U1</accession>
<organism evidence="2 3">
    <name type="scientific">Photobacterium halotolerans</name>
    <dbReference type="NCBI Taxonomy" id="265726"/>
    <lineage>
        <taxon>Bacteria</taxon>
        <taxon>Pseudomonadati</taxon>
        <taxon>Pseudomonadota</taxon>
        <taxon>Gammaproteobacteria</taxon>
        <taxon>Vibrionales</taxon>
        <taxon>Vibrionaceae</taxon>
        <taxon>Photobacterium</taxon>
    </lineage>
</organism>
<dbReference type="OrthoDB" id="9795903at2"/>
<dbReference type="InterPro" id="IPR014914">
    <property type="entry name" value="RES_dom"/>
</dbReference>
<name>A0A0F5V8U1_9GAMM</name>
<evidence type="ECO:0000313" key="3">
    <source>
        <dbReference type="Proteomes" id="UP000033633"/>
    </source>
</evidence>
<evidence type="ECO:0000313" key="2">
    <source>
        <dbReference type="EMBL" id="KKC98575.1"/>
    </source>
</evidence>
<dbReference type="STRING" id="265726.KY46_17600"/>
<gene>
    <name evidence="2" type="ORF">KY46_17600</name>
</gene>
<evidence type="ECO:0000259" key="1">
    <source>
        <dbReference type="SMART" id="SM00953"/>
    </source>
</evidence>
<dbReference type="Proteomes" id="UP000033633">
    <property type="component" value="Unassembled WGS sequence"/>
</dbReference>
<protein>
    <submittedName>
        <fullName evidence="2">RES domain-containing protein</fullName>
    </submittedName>
</protein>